<dbReference type="EMBL" id="JACZZA010000016">
    <property type="protein sequence ID" value="MBE1162690.1"/>
    <property type="molecule type" value="Genomic_DNA"/>
</dbReference>
<accession>A0ABR9GF67</accession>
<dbReference type="InterPro" id="IPR021333">
    <property type="entry name" value="DUF2946"/>
</dbReference>
<keyword evidence="2" id="KW-1185">Reference proteome</keyword>
<proteinExistence type="predicted"/>
<gene>
    <name evidence="1" type="ORF">IGX34_20090</name>
</gene>
<dbReference type="Pfam" id="PF11162">
    <property type="entry name" value="DUF2946"/>
    <property type="match status" value="1"/>
</dbReference>
<dbReference type="Proteomes" id="UP000651010">
    <property type="component" value="Unassembled WGS sequence"/>
</dbReference>
<comment type="caution">
    <text evidence="1">The sequence shown here is derived from an EMBL/GenBank/DDBJ whole genome shotgun (WGS) entry which is preliminary data.</text>
</comment>
<reference evidence="1 2" key="1">
    <citation type="submission" date="2020-09" db="EMBL/GenBank/DDBJ databases">
        <title>Dyella sp. 7MK23 isolated from forest soil.</title>
        <authorList>
            <person name="Fu J."/>
        </authorList>
    </citation>
    <scope>NUCLEOTIDE SEQUENCE [LARGE SCALE GENOMIC DNA]</scope>
    <source>
        <strain evidence="1 2">7MK23</strain>
    </source>
</reference>
<sequence length="129" mass="13572">MSKRAAQHRFVAWMALVAMALVVLMPVLSRSMASDAPMMGAMDMSMGSMDMGHAGHGHPGMPEHPDDPTAHCGYCVLLTHTPTVGSSVAIWVAPLALPTLAPSTTLPRNSFSTLLLSARPRGPPATRNG</sequence>
<dbReference type="RefSeq" id="WP_192557536.1">
    <property type="nucleotide sequence ID" value="NZ_JACZZA010000016.1"/>
</dbReference>
<evidence type="ECO:0000313" key="2">
    <source>
        <dbReference type="Proteomes" id="UP000651010"/>
    </source>
</evidence>
<evidence type="ECO:0000313" key="1">
    <source>
        <dbReference type="EMBL" id="MBE1162690.1"/>
    </source>
</evidence>
<organism evidence="1 2">
    <name type="scientific">Dyella acidiphila</name>
    <dbReference type="NCBI Taxonomy" id="2775866"/>
    <lineage>
        <taxon>Bacteria</taxon>
        <taxon>Pseudomonadati</taxon>
        <taxon>Pseudomonadota</taxon>
        <taxon>Gammaproteobacteria</taxon>
        <taxon>Lysobacterales</taxon>
        <taxon>Rhodanobacteraceae</taxon>
        <taxon>Dyella</taxon>
    </lineage>
</organism>
<protein>
    <submittedName>
        <fullName evidence="1">DUF2946 domain-containing protein</fullName>
    </submittedName>
</protein>
<name>A0ABR9GF67_9GAMM</name>